<proteinExistence type="predicted"/>
<dbReference type="EMBL" id="JARYMX010000005">
    <property type="protein sequence ID" value="KAJ9548002.1"/>
    <property type="molecule type" value="Genomic_DNA"/>
</dbReference>
<dbReference type="Proteomes" id="UP001172457">
    <property type="component" value="Chromosome 5"/>
</dbReference>
<reference evidence="2" key="1">
    <citation type="submission" date="2023-03" db="EMBL/GenBank/DDBJ databases">
        <title>Chromosome-scale reference genome and RAD-based genetic map of yellow starthistle (Centaurea solstitialis) reveal putative structural variation and QTLs associated with invader traits.</title>
        <authorList>
            <person name="Reatini B."/>
            <person name="Cang F.A."/>
            <person name="Jiang Q."/>
            <person name="Mckibben M.T.W."/>
            <person name="Barker M.S."/>
            <person name="Rieseberg L.H."/>
            <person name="Dlugosch K.M."/>
        </authorList>
    </citation>
    <scope>NUCLEOTIDE SEQUENCE</scope>
    <source>
        <strain evidence="2">CAN-66</strain>
        <tissue evidence="2">Leaf</tissue>
    </source>
</reference>
<evidence type="ECO:0000256" key="1">
    <source>
        <dbReference type="SAM" id="MobiDB-lite"/>
    </source>
</evidence>
<feature type="region of interest" description="Disordered" evidence="1">
    <location>
        <begin position="60"/>
        <end position="95"/>
    </location>
</feature>
<name>A0AA38W3Z8_9ASTR</name>
<dbReference type="AlphaFoldDB" id="A0AA38W3Z8"/>
<evidence type="ECO:0000313" key="2">
    <source>
        <dbReference type="EMBL" id="KAJ9548002.1"/>
    </source>
</evidence>
<accession>A0AA38W3Z8</accession>
<sequence>MILENKNKAICVVPNYISDAPNPQLSEAEHFMNVPAVRNKETHHNLRSDLSHSDISILADIVGPQPPTSSDRCLRKPSPDLLPETLAGPAAGPTA</sequence>
<keyword evidence="3" id="KW-1185">Reference proteome</keyword>
<gene>
    <name evidence="2" type="ORF">OSB04_020545</name>
</gene>
<comment type="caution">
    <text evidence="2">The sequence shown here is derived from an EMBL/GenBank/DDBJ whole genome shotgun (WGS) entry which is preliminary data.</text>
</comment>
<protein>
    <submittedName>
        <fullName evidence="2">Uncharacterized protein</fullName>
    </submittedName>
</protein>
<organism evidence="2 3">
    <name type="scientific">Centaurea solstitialis</name>
    <name type="common">yellow star-thistle</name>
    <dbReference type="NCBI Taxonomy" id="347529"/>
    <lineage>
        <taxon>Eukaryota</taxon>
        <taxon>Viridiplantae</taxon>
        <taxon>Streptophyta</taxon>
        <taxon>Embryophyta</taxon>
        <taxon>Tracheophyta</taxon>
        <taxon>Spermatophyta</taxon>
        <taxon>Magnoliopsida</taxon>
        <taxon>eudicotyledons</taxon>
        <taxon>Gunneridae</taxon>
        <taxon>Pentapetalae</taxon>
        <taxon>asterids</taxon>
        <taxon>campanulids</taxon>
        <taxon>Asterales</taxon>
        <taxon>Asteraceae</taxon>
        <taxon>Carduoideae</taxon>
        <taxon>Cardueae</taxon>
        <taxon>Centaureinae</taxon>
        <taxon>Centaurea</taxon>
    </lineage>
</organism>
<evidence type="ECO:0000313" key="3">
    <source>
        <dbReference type="Proteomes" id="UP001172457"/>
    </source>
</evidence>